<evidence type="ECO:0000256" key="4">
    <source>
        <dbReference type="ARBA" id="ARBA00022475"/>
    </source>
</evidence>
<dbReference type="InterPro" id="IPR000425">
    <property type="entry name" value="MIP"/>
</dbReference>
<evidence type="ECO:0000256" key="1">
    <source>
        <dbReference type="ARBA" id="ARBA00004651"/>
    </source>
</evidence>
<feature type="transmembrane region" description="Helical" evidence="9">
    <location>
        <begin position="219"/>
        <end position="239"/>
    </location>
</feature>
<accession>A0ABP7FZK4</accession>
<dbReference type="Gene3D" id="1.20.1080.10">
    <property type="entry name" value="Glycerol uptake facilitator protein"/>
    <property type="match status" value="2"/>
</dbReference>
<feature type="transmembrane region" description="Helical" evidence="9">
    <location>
        <begin position="146"/>
        <end position="164"/>
    </location>
</feature>
<keyword evidence="7 9" id="KW-0472">Membrane</keyword>
<keyword evidence="11" id="KW-1185">Reference proteome</keyword>
<feature type="transmembrane region" description="Helical" evidence="9">
    <location>
        <begin position="107"/>
        <end position="134"/>
    </location>
</feature>
<keyword evidence="3 8" id="KW-0813">Transport</keyword>
<evidence type="ECO:0000313" key="10">
    <source>
        <dbReference type="EMBL" id="GAA3747859.1"/>
    </source>
</evidence>
<evidence type="ECO:0000256" key="6">
    <source>
        <dbReference type="ARBA" id="ARBA00022989"/>
    </source>
</evidence>
<evidence type="ECO:0000256" key="2">
    <source>
        <dbReference type="ARBA" id="ARBA00006175"/>
    </source>
</evidence>
<comment type="subcellular location">
    <subcellularLocation>
        <location evidence="1">Cell membrane</location>
        <topology evidence="1">Multi-pass membrane protein</topology>
    </subcellularLocation>
</comment>
<evidence type="ECO:0000256" key="7">
    <source>
        <dbReference type="ARBA" id="ARBA00023136"/>
    </source>
</evidence>
<keyword evidence="6 9" id="KW-1133">Transmembrane helix</keyword>
<dbReference type="PANTHER" id="PTHR19139:SF199">
    <property type="entry name" value="MIP17260P"/>
    <property type="match status" value="1"/>
</dbReference>
<keyword evidence="5 8" id="KW-0812">Transmembrane</keyword>
<feature type="transmembrane region" description="Helical" evidence="9">
    <location>
        <begin position="176"/>
        <end position="199"/>
    </location>
</feature>
<dbReference type="InterPro" id="IPR023271">
    <property type="entry name" value="Aquaporin-like"/>
</dbReference>
<evidence type="ECO:0000256" key="3">
    <source>
        <dbReference type="ARBA" id="ARBA00022448"/>
    </source>
</evidence>
<sequence length="247" mass="25616">MASPRHHHEPAPHPAPSHIPLAVRCTAELVGTAFFLAFIFGSGIQAIQLTDDAGIHLMANSLTTALGLGAMILLLGPISGAHLNPAITLAVWWTSRKSGHGISSQAAVAYIIAQFVGAIAGAILTNAMFAFPLVDWATQDRSEGHQLLSEVVATGGLILLLFGLSRTGRTERFAAVGVASYVGAAIWFTSSTGFANPALTIGRMFSDMFDGIEPSSVPAFIGMQIIGIVAALAVGSLIFRSGDHGTG</sequence>
<proteinExistence type="inferred from homology"/>
<feature type="transmembrane region" description="Helical" evidence="9">
    <location>
        <begin position="67"/>
        <end position="95"/>
    </location>
</feature>
<dbReference type="RefSeq" id="WP_345651805.1">
    <property type="nucleotide sequence ID" value="NZ_BAABEP010000045.1"/>
</dbReference>
<keyword evidence="4" id="KW-1003">Cell membrane</keyword>
<comment type="similarity">
    <text evidence="2 8">Belongs to the MIP/aquaporin (TC 1.A.8) family.</text>
</comment>
<evidence type="ECO:0000313" key="11">
    <source>
        <dbReference type="Proteomes" id="UP001499884"/>
    </source>
</evidence>
<evidence type="ECO:0000256" key="8">
    <source>
        <dbReference type="RuleBase" id="RU000477"/>
    </source>
</evidence>
<reference evidence="11" key="1">
    <citation type="journal article" date="2019" name="Int. J. Syst. Evol. Microbiol.">
        <title>The Global Catalogue of Microorganisms (GCM) 10K type strain sequencing project: providing services to taxonomists for standard genome sequencing and annotation.</title>
        <authorList>
            <consortium name="The Broad Institute Genomics Platform"/>
            <consortium name="The Broad Institute Genome Sequencing Center for Infectious Disease"/>
            <person name="Wu L."/>
            <person name="Ma J."/>
        </authorList>
    </citation>
    <scope>NUCLEOTIDE SEQUENCE [LARGE SCALE GENOMIC DNA]</scope>
    <source>
        <strain evidence="11">JCM 30846</strain>
    </source>
</reference>
<dbReference type="PANTHER" id="PTHR19139">
    <property type="entry name" value="AQUAPORIN TRANSPORTER"/>
    <property type="match status" value="1"/>
</dbReference>
<protein>
    <submittedName>
        <fullName evidence="10">MIP/aquaporin family protein</fullName>
    </submittedName>
</protein>
<dbReference type="Proteomes" id="UP001499884">
    <property type="component" value="Unassembled WGS sequence"/>
</dbReference>
<dbReference type="SUPFAM" id="SSF81338">
    <property type="entry name" value="Aquaporin-like"/>
    <property type="match status" value="1"/>
</dbReference>
<evidence type="ECO:0000256" key="5">
    <source>
        <dbReference type="ARBA" id="ARBA00022692"/>
    </source>
</evidence>
<comment type="caution">
    <text evidence="10">The sequence shown here is derived from an EMBL/GenBank/DDBJ whole genome shotgun (WGS) entry which is preliminary data.</text>
</comment>
<feature type="transmembrane region" description="Helical" evidence="9">
    <location>
        <begin position="21"/>
        <end position="47"/>
    </location>
</feature>
<dbReference type="InterPro" id="IPR034294">
    <property type="entry name" value="Aquaporin_transptr"/>
</dbReference>
<dbReference type="EMBL" id="BAABEP010000045">
    <property type="protein sequence ID" value="GAA3747859.1"/>
    <property type="molecule type" value="Genomic_DNA"/>
</dbReference>
<dbReference type="Pfam" id="PF00230">
    <property type="entry name" value="MIP"/>
    <property type="match status" value="1"/>
</dbReference>
<gene>
    <name evidence="10" type="ORF">GCM10023082_50240</name>
</gene>
<evidence type="ECO:0000256" key="9">
    <source>
        <dbReference type="SAM" id="Phobius"/>
    </source>
</evidence>
<name>A0ABP7FZK4_9ACTN</name>
<dbReference type="InterPro" id="IPR022357">
    <property type="entry name" value="MIP_CS"/>
</dbReference>
<dbReference type="PROSITE" id="PS00221">
    <property type="entry name" value="MIP"/>
    <property type="match status" value="1"/>
</dbReference>
<dbReference type="PRINTS" id="PR00783">
    <property type="entry name" value="MINTRINSICP"/>
</dbReference>
<organism evidence="10 11">
    <name type="scientific">Streptomyces tremellae</name>
    <dbReference type="NCBI Taxonomy" id="1124239"/>
    <lineage>
        <taxon>Bacteria</taxon>
        <taxon>Bacillati</taxon>
        <taxon>Actinomycetota</taxon>
        <taxon>Actinomycetes</taxon>
        <taxon>Kitasatosporales</taxon>
        <taxon>Streptomycetaceae</taxon>
        <taxon>Streptomyces</taxon>
    </lineage>
</organism>